<accession>A0A9N7R877</accession>
<dbReference type="PANTHER" id="PTHR33127:SF5">
    <property type="entry name" value="TRANSMEMBRANE PROTEIN"/>
    <property type="match status" value="1"/>
</dbReference>
<dbReference type="EMBL" id="CACSLK010014966">
    <property type="protein sequence ID" value="CAA0816884.1"/>
    <property type="molecule type" value="Genomic_DNA"/>
</dbReference>
<evidence type="ECO:0000259" key="1">
    <source>
        <dbReference type="Pfam" id="PF03478"/>
    </source>
</evidence>
<proteinExistence type="predicted"/>
<gene>
    <name evidence="2" type="ORF">SHERM_16749</name>
</gene>
<protein>
    <recommendedName>
        <fullName evidence="1">KIB1-4 beta-propeller domain-containing protein</fullName>
    </recommendedName>
</protein>
<keyword evidence="3" id="KW-1185">Reference proteome</keyword>
<organism evidence="2 3">
    <name type="scientific">Striga hermonthica</name>
    <name type="common">Purple witchweed</name>
    <name type="synonym">Buchnera hermonthica</name>
    <dbReference type="NCBI Taxonomy" id="68872"/>
    <lineage>
        <taxon>Eukaryota</taxon>
        <taxon>Viridiplantae</taxon>
        <taxon>Streptophyta</taxon>
        <taxon>Embryophyta</taxon>
        <taxon>Tracheophyta</taxon>
        <taxon>Spermatophyta</taxon>
        <taxon>Magnoliopsida</taxon>
        <taxon>eudicotyledons</taxon>
        <taxon>Gunneridae</taxon>
        <taxon>Pentapetalae</taxon>
        <taxon>asterids</taxon>
        <taxon>lamiids</taxon>
        <taxon>Lamiales</taxon>
        <taxon>Orobanchaceae</taxon>
        <taxon>Buchnereae</taxon>
        <taxon>Striga</taxon>
    </lineage>
</organism>
<dbReference type="Proteomes" id="UP001153555">
    <property type="component" value="Unassembled WGS sequence"/>
</dbReference>
<evidence type="ECO:0000313" key="3">
    <source>
        <dbReference type="Proteomes" id="UP001153555"/>
    </source>
</evidence>
<reference evidence="2" key="1">
    <citation type="submission" date="2019-12" db="EMBL/GenBank/DDBJ databases">
        <authorList>
            <person name="Scholes J."/>
        </authorList>
    </citation>
    <scope>NUCLEOTIDE SEQUENCE</scope>
</reference>
<dbReference type="AlphaFoldDB" id="A0A9N7R877"/>
<comment type="caution">
    <text evidence="2">The sequence shown here is derived from an EMBL/GenBank/DDBJ whole genome shotgun (WGS) entry which is preliminary data.</text>
</comment>
<dbReference type="Pfam" id="PF03478">
    <property type="entry name" value="Beta-prop_KIB1-4"/>
    <property type="match status" value="1"/>
</dbReference>
<sequence length="197" mass="22780">MYGLIRFGDLQWEIGFSSGIFLKSCPPFFHGGAYHYIDSYSEDLVTFDPSTARWIPKGDGVEEDVEEVEWKAEDEYYYEWERYEIYLAEDQGEIWAVFVCDAEREVSVRKWDFEGSCWRSVESLGGKCMYVSRNGSFVETCRGLENKIYMNKFFGESGVLYSVATGMYHSIEGGFASRDGYGLNFMTYGIWIKLSKS</sequence>
<dbReference type="OrthoDB" id="909419at2759"/>
<feature type="domain" description="KIB1-4 beta-propeller" evidence="1">
    <location>
        <begin position="29"/>
        <end position="151"/>
    </location>
</feature>
<evidence type="ECO:0000313" key="2">
    <source>
        <dbReference type="EMBL" id="CAA0816884.1"/>
    </source>
</evidence>
<dbReference type="InterPro" id="IPR005174">
    <property type="entry name" value="KIB1-4_b-propeller"/>
</dbReference>
<dbReference type="PANTHER" id="PTHR33127">
    <property type="entry name" value="TRANSMEMBRANE PROTEIN"/>
    <property type="match status" value="1"/>
</dbReference>
<name>A0A9N7R877_STRHE</name>